<evidence type="ECO:0000313" key="1">
    <source>
        <dbReference type="EMBL" id="AEG01916.1"/>
    </source>
</evidence>
<reference key="2">
    <citation type="submission" date="2011-05" db="EMBL/GenBank/DDBJ databases">
        <title>Complete genome sequence of the aerobic marine methanotroph Methylomonas methanica MC09.</title>
        <authorList>
            <person name="Boden R."/>
            <person name="Cunliffe M."/>
            <person name="Scanlan J."/>
            <person name="Moussard H."/>
            <person name="Kits K.D."/>
            <person name="Klotz M."/>
            <person name="Jetten M."/>
            <person name="Vuilleumier S."/>
            <person name="Han J."/>
            <person name="Peters L."/>
            <person name="Mikhailova N."/>
            <person name="Teshima H."/>
            <person name="Tapia R."/>
            <person name="Kyrpides N."/>
            <person name="Ivanova N."/>
            <person name="Pagani I."/>
            <person name="Cheng J.-F."/>
            <person name="Goodwin L."/>
            <person name="Han C."/>
            <person name="Hauser L."/>
            <person name="Land M."/>
            <person name="Lapidus A."/>
            <person name="Lucas S."/>
            <person name="Pitluck S."/>
            <person name="Woyke T."/>
            <person name="Stein L.Y."/>
            <person name="Murrell C."/>
        </authorList>
    </citation>
    <scope>NUCLEOTIDE SEQUENCE</scope>
    <source>
        <strain>MC09</strain>
    </source>
</reference>
<reference evidence="2" key="3">
    <citation type="submission" date="2011-05" db="EMBL/GenBank/DDBJ databases">
        <title>Complete sequence of Methylomonas methanica MC09.</title>
        <authorList>
            <consortium name="US DOE Joint Genome Institute"/>
            <person name="Lucas S."/>
            <person name="Han J."/>
            <person name="Lapidus A."/>
            <person name="Cheng J.-F."/>
            <person name="Goodwin L."/>
            <person name="Pitluck S."/>
            <person name="Peters L."/>
            <person name="Mikhailova N."/>
            <person name="Teshima H."/>
            <person name="Han C."/>
            <person name="Tapia R."/>
            <person name="Land M."/>
            <person name="Hauser L."/>
            <person name="Kyrpides N."/>
            <person name="Ivanova N."/>
            <person name="Pagani I."/>
            <person name="Stein L."/>
            <person name="Woyke T."/>
        </authorList>
    </citation>
    <scope>NUCLEOTIDE SEQUENCE [LARGE SCALE GENOMIC DNA]</scope>
    <source>
        <strain evidence="2">MC09</strain>
    </source>
</reference>
<dbReference type="KEGG" id="mmt:Metme_3551"/>
<organism evidence="1 2">
    <name type="scientific">Methylomonas methanica (strain DSM 25384 / MC09)</name>
    <dbReference type="NCBI Taxonomy" id="857087"/>
    <lineage>
        <taxon>Bacteria</taxon>
        <taxon>Pseudomonadati</taxon>
        <taxon>Pseudomonadota</taxon>
        <taxon>Gammaproteobacteria</taxon>
        <taxon>Methylococcales</taxon>
        <taxon>Methylococcaceae</taxon>
        <taxon>Methylomonas</taxon>
    </lineage>
</organism>
<dbReference type="eggNOG" id="COG0727">
    <property type="taxonomic scope" value="Bacteria"/>
</dbReference>
<dbReference type="RefSeq" id="WP_013820138.1">
    <property type="nucleotide sequence ID" value="NC_015572.1"/>
</dbReference>
<dbReference type="Proteomes" id="UP000008888">
    <property type="component" value="Chromosome"/>
</dbReference>
<gene>
    <name evidence="1" type="ordered locus">Metme_3551</name>
</gene>
<protein>
    <submittedName>
        <fullName evidence="1">Uncharacterized protein</fullName>
    </submittedName>
</protein>
<reference evidence="1 2" key="1">
    <citation type="journal article" date="2011" name="J. Bacteriol.">
        <title>Complete Genome Sequence of the Aerobic Marine Methanotroph Methylomonas methanica MC09.</title>
        <authorList>
            <person name="Boden R."/>
            <person name="Cunliffe M."/>
            <person name="Scanlan J."/>
            <person name="Moussard H."/>
            <person name="Kits K.D."/>
            <person name="Klotz M.G."/>
            <person name="Jetten M.S."/>
            <person name="Vuilleumier S."/>
            <person name="Han J."/>
            <person name="Peters L."/>
            <person name="Mikhailova N."/>
            <person name="Teshima H."/>
            <person name="Tapia R."/>
            <person name="Kyrpides N."/>
            <person name="Ivanova N."/>
            <person name="Pagani I."/>
            <person name="Cheng J.F."/>
            <person name="Goodwin L."/>
            <person name="Han C."/>
            <person name="Hauser L."/>
            <person name="Land M.L."/>
            <person name="Lapidus A."/>
            <person name="Lucas S."/>
            <person name="Pitluck S."/>
            <person name="Woyke T."/>
            <person name="Stein L."/>
            <person name="Murrell J.C."/>
        </authorList>
    </citation>
    <scope>NUCLEOTIDE SEQUENCE [LARGE SCALE GENOMIC DNA]</scope>
    <source>
        <strain evidence="1 2">MC09</strain>
    </source>
</reference>
<sequence>MTTLTQLQAEIDARVDSIRAENPDWLCRRGCDGCCHRLAEIPQLTAAEWALLQQGLATLPQALLQNIGRNIAALETQHSRPIVCPLLDQTTGACRVYSYRPIACRTYGFYVQRDKGLYCNDIESQVDSGALNDVVWGNQDAIDQRLKCTGESRELTAWFSGWFEME</sequence>
<dbReference type="PANTHER" id="PTHR35866">
    <property type="entry name" value="PUTATIVE-RELATED"/>
    <property type="match status" value="1"/>
</dbReference>
<dbReference type="PANTHER" id="PTHR35866:SF2">
    <property type="entry name" value="YKGJ FAMILY CYSTEINE CLUSTER PROTEIN"/>
    <property type="match status" value="1"/>
</dbReference>
<proteinExistence type="predicted"/>
<name>G0A7S3_METMM</name>
<accession>G0A7S3</accession>
<evidence type="ECO:0000313" key="2">
    <source>
        <dbReference type="Proteomes" id="UP000008888"/>
    </source>
</evidence>
<dbReference type="InterPro" id="IPR005358">
    <property type="entry name" value="Puta_zinc/iron-chelating_dom"/>
</dbReference>
<dbReference type="EMBL" id="CP002738">
    <property type="protein sequence ID" value="AEG01916.1"/>
    <property type="molecule type" value="Genomic_DNA"/>
</dbReference>
<dbReference type="Pfam" id="PF03692">
    <property type="entry name" value="CxxCxxCC"/>
    <property type="match status" value="1"/>
</dbReference>
<dbReference type="STRING" id="857087.Metme_3551"/>
<keyword evidence="2" id="KW-1185">Reference proteome</keyword>
<dbReference type="OrthoDB" id="9806610at2"/>
<dbReference type="HOGENOM" id="CLU_1530068_0_0_6"/>
<dbReference type="AlphaFoldDB" id="G0A7S3"/>